<evidence type="ECO:0000313" key="2">
    <source>
        <dbReference type="EMBL" id="KAG7511119.1"/>
    </source>
</evidence>
<reference evidence="2 3" key="1">
    <citation type="journal article" date="2021" name="Sci. Rep.">
        <title>Chromosome anchoring in Senegalese sole (Solea senegalensis) reveals sex-associated markers and genome rearrangements in flatfish.</title>
        <authorList>
            <person name="Guerrero-Cozar I."/>
            <person name="Gomez-Garrido J."/>
            <person name="Berbel C."/>
            <person name="Martinez-Blanch J.F."/>
            <person name="Alioto T."/>
            <person name="Claros M.G."/>
            <person name="Gagnaire P.A."/>
            <person name="Manchado M."/>
        </authorList>
    </citation>
    <scope>NUCLEOTIDE SEQUENCE [LARGE SCALE GENOMIC DNA]</scope>
    <source>
        <strain evidence="2">Sse05_10M</strain>
    </source>
</reference>
<dbReference type="AlphaFoldDB" id="A0AAV6S105"/>
<dbReference type="EMBL" id="JAGKHQ010000008">
    <property type="protein sequence ID" value="KAG7511119.1"/>
    <property type="molecule type" value="Genomic_DNA"/>
</dbReference>
<feature type="compositionally biased region" description="Basic residues" evidence="1">
    <location>
        <begin position="112"/>
        <end position="124"/>
    </location>
</feature>
<keyword evidence="3" id="KW-1185">Reference proteome</keyword>
<proteinExistence type="predicted"/>
<evidence type="ECO:0000313" key="3">
    <source>
        <dbReference type="Proteomes" id="UP000693946"/>
    </source>
</evidence>
<evidence type="ECO:0000256" key="1">
    <source>
        <dbReference type="SAM" id="MobiDB-lite"/>
    </source>
</evidence>
<organism evidence="2 3">
    <name type="scientific">Solea senegalensis</name>
    <name type="common">Senegalese sole</name>
    <dbReference type="NCBI Taxonomy" id="28829"/>
    <lineage>
        <taxon>Eukaryota</taxon>
        <taxon>Metazoa</taxon>
        <taxon>Chordata</taxon>
        <taxon>Craniata</taxon>
        <taxon>Vertebrata</taxon>
        <taxon>Euteleostomi</taxon>
        <taxon>Actinopterygii</taxon>
        <taxon>Neopterygii</taxon>
        <taxon>Teleostei</taxon>
        <taxon>Neoteleostei</taxon>
        <taxon>Acanthomorphata</taxon>
        <taxon>Carangaria</taxon>
        <taxon>Pleuronectiformes</taxon>
        <taxon>Pleuronectoidei</taxon>
        <taxon>Soleidae</taxon>
        <taxon>Solea</taxon>
    </lineage>
</organism>
<dbReference type="Proteomes" id="UP000693946">
    <property type="component" value="Linkage Group LG16"/>
</dbReference>
<gene>
    <name evidence="2" type="ORF">JOB18_040732</name>
</gene>
<protein>
    <submittedName>
        <fullName evidence="2">Uncharacterized protein</fullName>
    </submittedName>
</protein>
<accession>A0AAV6S105</accession>
<sequence>MSDNKEWYQLDQDLNKVREATLAGTAEQKVNNLTTITYNLARESFGIEEKKVNIKSAYQPSRREREINHLREKIKNLHKLFKGALADEREGIKNLSQLRERLCRLRTTASALKKRKDRERKRSHITKDPLRFTRTPAG</sequence>
<feature type="region of interest" description="Disordered" evidence="1">
    <location>
        <begin position="112"/>
        <end position="138"/>
    </location>
</feature>
<name>A0AAV6S105_SOLSE</name>
<comment type="caution">
    <text evidence="2">The sequence shown here is derived from an EMBL/GenBank/DDBJ whole genome shotgun (WGS) entry which is preliminary data.</text>
</comment>